<protein>
    <submittedName>
        <fullName evidence="1">Uncharacterized protein</fullName>
    </submittedName>
</protein>
<gene>
    <name evidence="1" type="ORF">NDU88_007599</name>
</gene>
<accession>A0AAV7PRX3</accession>
<reference evidence="1" key="1">
    <citation type="journal article" date="2022" name="bioRxiv">
        <title>Sequencing and chromosome-scale assembly of the giantPleurodeles waltlgenome.</title>
        <authorList>
            <person name="Brown T."/>
            <person name="Elewa A."/>
            <person name="Iarovenko S."/>
            <person name="Subramanian E."/>
            <person name="Araus A.J."/>
            <person name="Petzold A."/>
            <person name="Susuki M."/>
            <person name="Suzuki K.-i.T."/>
            <person name="Hayashi T."/>
            <person name="Toyoda A."/>
            <person name="Oliveira C."/>
            <person name="Osipova E."/>
            <person name="Leigh N.D."/>
            <person name="Simon A."/>
            <person name="Yun M.H."/>
        </authorList>
    </citation>
    <scope>NUCLEOTIDE SEQUENCE</scope>
    <source>
        <strain evidence="1">20211129_DDA</strain>
        <tissue evidence="1">Liver</tissue>
    </source>
</reference>
<name>A0AAV7PRX3_PLEWA</name>
<dbReference type="AlphaFoldDB" id="A0AAV7PRX3"/>
<proteinExistence type="predicted"/>
<keyword evidence="2" id="KW-1185">Reference proteome</keyword>
<organism evidence="1 2">
    <name type="scientific">Pleurodeles waltl</name>
    <name type="common">Iberian ribbed newt</name>
    <dbReference type="NCBI Taxonomy" id="8319"/>
    <lineage>
        <taxon>Eukaryota</taxon>
        <taxon>Metazoa</taxon>
        <taxon>Chordata</taxon>
        <taxon>Craniata</taxon>
        <taxon>Vertebrata</taxon>
        <taxon>Euteleostomi</taxon>
        <taxon>Amphibia</taxon>
        <taxon>Batrachia</taxon>
        <taxon>Caudata</taxon>
        <taxon>Salamandroidea</taxon>
        <taxon>Salamandridae</taxon>
        <taxon>Pleurodelinae</taxon>
        <taxon>Pleurodeles</taxon>
    </lineage>
</organism>
<sequence>MMDLVCRAEHRRATVWRSARTAVSKRPLAKRLLPCQEVSSGVCQAIDAIGGTMSPLFLVANVARPTHSGHAMCSAPVNNTQALHVWCAAEFAVSSAAAFLDTFSCTPAHMIPDRNIVWESPNGCLQALELQGPPPSAQYTH</sequence>
<dbReference type="Proteomes" id="UP001066276">
    <property type="component" value="Chromosome 7"/>
</dbReference>
<comment type="caution">
    <text evidence="1">The sequence shown here is derived from an EMBL/GenBank/DDBJ whole genome shotgun (WGS) entry which is preliminary data.</text>
</comment>
<evidence type="ECO:0000313" key="2">
    <source>
        <dbReference type="Proteomes" id="UP001066276"/>
    </source>
</evidence>
<dbReference type="EMBL" id="JANPWB010000011">
    <property type="protein sequence ID" value="KAJ1129228.1"/>
    <property type="molecule type" value="Genomic_DNA"/>
</dbReference>
<evidence type="ECO:0000313" key="1">
    <source>
        <dbReference type="EMBL" id="KAJ1129228.1"/>
    </source>
</evidence>